<reference evidence="1 2" key="1">
    <citation type="submission" date="2016-10" db="EMBL/GenBank/DDBJ databases">
        <title>Complete Genome Sequence of the Nonylphenol-Degrading Bacterium Sphingobium cloacae JCM 10874T.</title>
        <authorList>
            <person name="Ootsuka M."/>
            <person name="Nishizawa T."/>
            <person name="Ohta H."/>
        </authorList>
    </citation>
    <scope>NUCLEOTIDE SEQUENCE [LARGE SCALE GENOMIC DNA]</scope>
    <source>
        <strain evidence="1 2">JCM 10874</strain>
    </source>
</reference>
<name>A0A1E1EYC6_9SPHN</name>
<evidence type="ECO:0000313" key="1">
    <source>
        <dbReference type="EMBL" id="BAV63263.1"/>
    </source>
</evidence>
<dbReference type="RefSeq" id="WP_066516576.1">
    <property type="nucleotide sequence ID" value="NZ_AP017655.1"/>
</dbReference>
<proteinExistence type="predicted"/>
<protein>
    <submittedName>
        <fullName evidence="1">Uncharacterized protein</fullName>
    </submittedName>
</protein>
<sequence>MIASPDDRDLLSLLAERRDVFEARMAQFLSDTPSSSPIPDNKVAARLLLDVVLASHADVGFTAGAAAISSRKVFSHFGDALVPLLKDVLGPDVPIAFLARCVDGYWRSVREQMPKT</sequence>
<dbReference type="Proteomes" id="UP000218272">
    <property type="component" value="Chromosome SCLO_1"/>
</dbReference>
<organism evidence="1 2">
    <name type="scientific">Sphingobium cloacae</name>
    <dbReference type="NCBI Taxonomy" id="120107"/>
    <lineage>
        <taxon>Bacteria</taxon>
        <taxon>Pseudomonadati</taxon>
        <taxon>Pseudomonadota</taxon>
        <taxon>Alphaproteobacteria</taxon>
        <taxon>Sphingomonadales</taxon>
        <taxon>Sphingomonadaceae</taxon>
        <taxon>Sphingobium</taxon>
    </lineage>
</organism>
<accession>A0A1E1EYC6</accession>
<dbReference type="OrthoDB" id="7595920at2"/>
<keyword evidence="2" id="KW-1185">Reference proteome</keyword>
<dbReference type="EMBL" id="AP017655">
    <property type="protein sequence ID" value="BAV63263.1"/>
    <property type="molecule type" value="Genomic_DNA"/>
</dbReference>
<dbReference type="AlphaFoldDB" id="A0A1E1EYC6"/>
<dbReference type="KEGG" id="sclo:SCLO_1002230"/>
<evidence type="ECO:0000313" key="2">
    <source>
        <dbReference type="Proteomes" id="UP000218272"/>
    </source>
</evidence>
<gene>
    <name evidence="1" type="ORF">SCLO_1002230</name>
</gene>